<name>A0A2I1PCV1_9MICO</name>
<keyword evidence="2" id="KW-1185">Reference proteome</keyword>
<sequence length="370" mass="39215">MSPASLPADRPRVLMMSSNGAGMGHLTRLLAYARHLPAALPGVEVSFLSLSTAAPMVRTLGYDTEYLPSTGATGMRSVEWRRFFAQRLHDVLERVRPDVVVFDGTHPYRGIDAAVEAFGDTRWIWSRRGMWKPGRNTDQLEKTDWFARVIEPGDLSAAADAGATAGVQDPRVHRVGPVTLVDRDDLLDPDEARRHLGLPVQGRLALVSLGAGNINDTSDAVGAVSAALRERGIGVCVTQPAIAERAVDATDVHVVRDFPISRCFGAFDLAFVAGGYNSFHESLRLGLPSAFVPNTDTNLDDQAARTGHAGASGWAVDLPEVTPAAAAVAVDRLLAEGPAMARTAAASDPGNGAADAAATIADVVQEVRRG</sequence>
<reference evidence="1 2" key="1">
    <citation type="submission" date="2017-12" db="EMBL/GenBank/DDBJ databases">
        <title>Phylogenetic diversity of female urinary microbiome.</title>
        <authorList>
            <person name="Thomas-White K."/>
            <person name="Wolfe A.J."/>
        </authorList>
    </citation>
    <scope>NUCLEOTIDE SEQUENCE [LARGE SCALE GENOMIC DNA]</scope>
    <source>
        <strain evidence="1 2">UMB1298</strain>
    </source>
</reference>
<proteinExistence type="predicted"/>
<dbReference type="GO" id="GO:0016740">
    <property type="term" value="F:transferase activity"/>
    <property type="evidence" value="ECO:0007669"/>
    <property type="project" value="UniProtKB-KW"/>
</dbReference>
<dbReference type="OrthoDB" id="8549922at2"/>
<comment type="caution">
    <text evidence="1">The sequence shown here is derived from an EMBL/GenBank/DDBJ whole genome shotgun (WGS) entry which is preliminary data.</text>
</comment>
<accession>A0A2I1PCV1</accession>
<dbReference type="EMBL" id="PKIZ01000003">
    <property type="protein sequence ID" value="PKZ42459.1"/>
    <property type="molecule type" value="Genomic_DNA"/>
</dbReference>
<evidence type="ECO:0000313" key="2">
    <source>
        <dbReference type="Proteomes" id="UP000234206"/>
    </source>
</evidence>
<organism evidence="1 2">
    <name type="scientific">Kytococcus schroeteri</name>
    <dbReference type="NCBI Taxonomy" id="138300"/>
    <lineage>
        <taxon>Bacteria</taxon>
        <taxon>Bacillati</taxon>
        <taxon>Actinomycetota</taxon>
        <taxon>Actinomycetes</taxon>
        <taxon>Micrococcales</taxon>
        <taxon>Kytococcaceae</taxon>
        <taxon>Kytococcus</taxon>
    </lineage>
</organism>
<gene>
    <name evidence="1" type="ORF">CYJ76_02580</name>
</gene>
<dbReference type="SUPFAM" id="SSF53756">
    <property type="entry name" value="UDP-Glycosyltransferase/glycogen phosphorylase"/>
    <property type="match status" value="1"/>
</dbReference>
<dbReference type="AlphaFoldDB" id="A0A2I1PCV1"/>
<dbReference type="RefSeq" id="WP_101849168.1">
    <property type="nucleotide sequence ID" value="NZ_PKIZ01000003.1"/>
</dbReference>
<dbReference type="Proteomes" id="UP000234206">
    <property type="component" value="Unassembled WGS sequence"/>
</dbReference>
<keyword evidence="1" id="KW-0808">Transferase</keyword>
<protein>
    <submittedName>
        <fullName evidence="1">UDP-N-acetylglucosamine--LPS N-acetylglucosamine transferase</fullName>
    </submittedName>
</protein>
<dbReference type="Gene3D" id="3.40.50.2000">
    <property type="entry name" value="Glycogen Phosphorylase B"/>
    <property type="match status" value="1"/>
</dbReference>
<evidence type="ECO:0000313" key="1">
    <source>
        <dbReference type="EMBL" id="PKZ42459.1"/>
    </source>
</evidence>